<dbReference type="InterPro" id="IPR058264">
    <property type="entry name" value="DUF7958"/>
</dbReference>
<dbReference type="Proteomes" id="UP000183275">
    <property type="component" value="Unassembled WGS sequence"/>
</dbReference>
<name>A0A1I0MK80_9EURY</name>
<dbReference type="AlphaFoldDB" id="A0A1I0MK80"/>
<dbReference type="OrthoDB" id="242611at2157"/>
<proteinExistence type="predicted"/>
<sequence length="322" mass="36733">MDGKIIGEDDVDIGVGISDNNGAQHQIEMHKKNGKIYAHQCENYPDKVADRTLEENEYNAQARKFAQYYVYLERGYDTVRPRRNHAERINAARVALGAAPRSEFKELCGDLYWQLRSHYEDSERIIEIPEAAANHRAVVYRTNVYLGLDPTETDLHEEATELAATYGLDRPDRSLSERSVTDLSANTLNNWVAFSQDLGRLAVEKEADLSEGLYVDAVSPVYMQYRDAAGNVHTTDVENPYERDPDTRIEMPVVNPGSLDEFQDYINYHLACQVRDSFVRMGLEPPEPFQILGHGDVNSAIRYKRLDMYPNYIDPDEETAFA</sequence>
<protein>
    <submittedName>
        <fullName evidence="1">Uncharacterized protein</fullName>
    </submittedName>
</protein>
<keyword evidence="2" id="KW-1185">Reference proteome</keyword>
<organism evidence="1 2">
    <name type="scientific">Natrinema salifodinae</name>
    <dbReference type="NCBI Taxonomy" id="1202768"/>
    <lineage>
        <taxon>Archaea</taxon>
        <taxon>Methanobacteriati</taxon>
        <taxon>Methanobacteriota</taxon>
        <taxon>Stenosarchaea group</taxon>
        <taxon>Halobacteria</taxon>
        <taxon>Halobacteriales</taxon>
        <taxon>Natrialbaceae</taxon>
        <taxon>Natrinema</taxon>
    </lineage>
</organism>
<dbReference type="EMBL" id="FOIS01000001">
    <property type="protein sequence ID" value="SEV88236.1"/>
    <property type="molecule type" value="Genomic_DNA"/>
</dbReference>
<gene>
    <name evidence="1" type="ORF">SAMN05216285_1023</name>
</gene>
<evidence type="ECO:0000313" key="2">
    <source>
        <dbReference type="Proteomes" id="UP000183275"/>
    </source>
</evidence>
<evidence type="ECO:0000313" key="1">
    <source>
        <dbReference type="EMBL" id="SEV88236.1"/>
    </source>
</evidence>
<dbReference type="eggNOG" id="arCOG10872">
    <property type="taxonomic scope" value="Archaea"/>
</dbReference>
<dbReference type="STRING" id="1202768.SAMN05216285_1023"/>
<accession>A0A1I0MK80</accession>
<dbReference type="RefSeq" id="WP_049990490.1">
    <property type="nucleotide sequence ID" value="NZ_FOIS01000001.1"/>
</dbReference>
<dbReference type="Pfam" id="PF25858">
    <property type="entry name" value="DUF7958"/>
    <property type="match status" value="1"/>
</dbReference>
<reference evidence="2" key="1">
    <citation type="submission" date="2016-10" db="EMBL/GenBank/DDBJ databases">
        <authorList>
            <person name="Varghese N."/>
        </authorList>
    </citation>
    <scope>NUCLEOTIDE SEQUENCE [LARGE SCALE GENOMIC DNA]</scope>
    <source>
        <strain evidence="2">CGMCC 1.12284</strain>
    </source>
</reference>